<dbReference type="GO" id="GO:0008270">
    <property type="term" value="F:zinc ion binding"/>
    <property type="evidence" value="ECO:0007669"/>
    <property type="project" value="InterPro"/>
</dbReference>
<reference evidence="2" key="1">
    <citation type="journal article" date="2008" name="Nat. Genet.">
        <title>The Pristionchus pacificus genome provides a unique perspective on nematode lifestyle and parasitism.</title>
        <authorList>
            <person name="Dieterich C."/>
            <person name="Clifton S.W."/>
            <person name="Schuster L.N."/>
            <person name="Chinwalla A."/>
            <person name="Delehaunty K."/>
            <person name="Dinkelacker I."/>
            <person name="Fulton L."/>
            <person name="Fulton R."/>
            <person name="Godfrey J."/>
            <person name="Minx P."/>
            <person name="Mitreva M."/>
            <person name="Roeseler W."/>
            <person name="Tian H."/>
            <person name="Witte H."/>
            <person name="Yang S.P."/>
            <person name="Wilson R.K."/>
            <person name="Sommer R.J."/>
        </authorList>
    </citation>
    <scope>NUCLEOTIDE SEQUENCE [LARGE SCALE GENOMIC DNA]</scope>
    <source>
        <strain evidence="2">PS312</strain>
    </source>
</reference>
<gene>
    <name evidence="1" type="primary">WBGene00203532</name>
</gene>
<dbReference type="EnsemblMetazoa" id="PPA30666.1">
    <property type="protein sequence ID" value="PPA30666.1"/>
    <property type="gene ID" value="WBGene00203532"/>
</dbReference>
<dbReference type="PANTHER" id="PTHR46011:SF6">
    <property type="entry name" value="HIGH ZINC ACTIVATED NUCLEAR RECEPTOR PROTEIN"/>
    <property type="match status" value="1"/>
</dbReference>
<dbReference type="Proteomes" id="UP000005239">
    <property type="component" value="Unassembled WGS sequence"/>
</dbReference>
<dbReference type="Pfam" id="PF00105">
    <property type="entry name" value="zf-C4"/>
    <property type="match status" value="2"/>
</dbReference>
<name>A0A2A6C2G2_PRIPA</name>
<dbReference type="InterPro" id="IPR013088">
    <property type="entry name" value="Znf_NHR/GATA"/>
</dbReference>
<dbReference type="GO" id="GO:0003700">
    <property type="term" value="F:DNA-binding transcription factor activity"/>
    <property type="evidence" value="ECO:0000318"/>
    <property type="project" value="GO_Central"/>
</dbReference>
<keyword evidence="2" id="KW-1185">Reference proteome</keyword>
<protein>
    <submittedName>
        <fullName evidence="1">Nuclear receptor</fullName>
    </submittedName>
</protein>
<dbReference type="GO" id="GO:0043565">
    <property type="term" value="F:sequence-specific DNA binding"/>
    <property type="evidence" value="ECO:0007669"/>
    <property type="project" value="InterPro"/>
</dbReference>
<dbReference type="InterPro" id="IPR000536">
    <property type="entry name" value="Nucl_hrmn_rcpt_lig-bd"/>
</dbReference>
<dbReference type="PANTHER" id="PTHR46011">
    <property type="entry name" value="NUCLEAR HORMONE RECEPTOR FAMILY MEMBER NHR-86-RELATED"/>
    <property type="match status" value="1"/>
</dbReference>
<dbReference type="AlphaFoldDB" id="A0A2A6C2G2"/>
<dbReference type="Pfam" id="PF00104">
    <property type="entry name" value="Hormone_recep"/>
    <property type="match status" value="2"/>
</dbReference>
<dbReference type="SMART" id="SM00399">
    <property type="entry name" value="ZnF_C4"/>
    <property type="match status" value="2"/>
</dbReference>
<dbReference type="PROSITE" id="PS51843">
    <property type="entry name" value="NR_LBD"/>
    <property type="match status" value="2"/>
</dbReference>
<accession>A0A2A6C2G2</accession>
<dbReference type="InterPro" id="IPR001628">
    <property type="entry name" value="Znf_hrmn_rcpt"/>
</dbReference>
<dbReference type="SUPFAM" id="SSF57716">
    <property type="entry name" value="Glucocorticoid receptor-like (DNA-binding domain)"/>
    <property type="match status" value="2"/>
</dbReference>
<dbReference type="GO" id="GO:0005634">
    <property type="term" value="C:nucleus"/>
    <property type="evidence" value="ECO:0000318"/>
    <property type="project" value="GO_Central"/>
</dbReference>
<dbReference type="SUPFAM" id="SSF48508">
    <property type="entry name" value="Nuclear receptor ligand-binding domain"/>
    <property type="match status" value="2"/>
</dbReference>
<proteinExistence type="predicted"/>
<reference evidence="1" key="2">
    <citation type="submission" date="2022-06" db="UniProtKB">
        <authorList>
            <consortium name="EnsemblMetazoa"/>
        </authorList>
    </citation>
    <scope>IDENTIFICATION</scope>
    <source>
        <strain evidence="1">PS312</strain>
    </source>
</reference>
<organism evidence="1 2">
    <name type="scientific">Pristionchus pacificus</name>
    <name type="common">Parasitic nematode worm</name>
    <dbReference type="NCBI Taxonomy" id="54126"/>
    <lineage>
        <taxon>Eukaryota</taxon>
        <taxon>Metazoa</taxon>
        <taxon>Ecdysozoa</taxon>
        <taxon>Nematoda</taxon>
        <taxon>Chromadorea</taxon>
        <taxon>Rhabditida</taxon>
        <taxon>Rhabditina</taxon>
        <taxon>Diplogasteromorpha</taxon>
        <taxon>Diplogasteroidea</taxon>
        <taxon>Neodiplogasteridae</taxon>
        <taxon>Pristionchus</taxon>
    </lineage>
</organism>
<dbReference type="PRINTS" id="PR00047">
    <property type="entry name" value="STROIDFINGER"/>
</dbReference>
<dbReference type="Gene3D" id="3.30.50.10">
    <property type="entry name" value="Erythroid Transcription Factor GATA-1, subunit A"/>
    <property type="match status" value="2"/>
</dbReference>
<evidence type="ECO:0000313" key="2">
    <source>
        <dbReference type="Proteomes" id="UP000005239"/>
    </source>
</evidence>
<sequence length="806" mass="94768">MQSTPMKMSVQSVPRIEGGRAHEIAETRVFVITSARIERKRAQRNKDALAFTLTLPSLISFPVMTEDHRSCLVCNAEITSVHLGMDVCRACASFFKRAKTTGVEYPCRQGTRQCSVHICDFWFLFFEQFLASSANKFTCKRCRFEKSLLVGMVYDGPLRLRMKPVIPLLERISREFKLMIERRRVRELEYVVQCKNRILVPHPKQKIYMVPSDCSFEFLDISISETWSFFENAFTTLNDLSKQERELLFKQYMIKLGLVISYYLTTKYFGNIRNKVMSSICTCYDKDVSIDFFYPGNQANKEILESSVRSHTDEHLSLFMPQINRYQITEKEFHALAGMVLTDHDSVISEKAEQIIDDIRQELFLNLHSYYRNELGLIDYSVRLGQLMSLNHTYQECQSQHKVLIRYYTTFFDMYMTEQYMKVVSLGREKAREREYREDKTTREEFALTFSLLFSLIIMEDHRMCLVCSAQINSVHLGMDVCRACASFFKRAKLTGVEYPCRQGNHQCSVEKDSKFSCRRCRFDKCLDVGLIYDGNMRIRTKRVTSLLSKIEKEFKSMIERRRTKELAFMKTCQFAVLVPHPKQEIYVVQADSSFDLFSIAVDECMAFFNNVFPSLNTIAKREKENLFKEYTIKFGIVVSYYLTMKLWGNIHHKLMSSVVTCYDTDIPVDFYYPEEHVNKDIFERSIHSYNDEHSALFLHQFNKCQLTEKEYYALSALVLTEYDAPISEEAQQILDEIRHETLKNLQSYYRNELGLTDISLRLGNLMSLNHTIQECQSLYRVVMRFYSTFFDTYLTEKFMNMMVLE</sequence>
<dbReference type="PROSITE" id="PS51030">
    <property type="entry name" value="NUCLEAR_REC_DBD_2"/>
    <property type="match status" value="2"/>
</dbReference>
<dbReference type="Gene3D" id="1.10.565.10">
    <property type="entry name" value="Retinoid X Receptor"/>
    <property type="match status" value="2"/>
</dbReference>
<evidence type="ECO:0000313" key="1">
    <source>
        <dbReference type="EnsemblMetazoa" id="PPA30666.1"/>
    </source>
</evidence>
<dbReference type="InterPro" id="IPR035500">
    <property type="entry name" value="NHR-like_dom_sf"/>
</dbReference>
<accession>A0A8R1UK11</accession>
<dbReference type="SMART" id="SM00430">
    <property type="entry name" value="HOLI"/>
    <property type="match status" value="2"/>
</dbReference>